<keyword evidence="4" id="KW-1185">Reference proteome</keyword>
<gene>
    <name evidence="3" type="ORF">ABZ568_21355</name>
</gene>
<keyword evidence="2" id="KW-0472">Membrane</keyword>
<evidence type="ECO:0000256" key="1">
    <source>
        <dbReference type="SAM" id="MobiDB-lite"/>
    </source>
</evidence>
<proteinExistence type="predicted"/>
<evidence type="ECO:0000313" key="3">
    <source>
        <dbReference type="EMBL" id="MEU2268909.1"/>
    </source>
</evidence>
<keyword evidence="2" id="KW-1133">Transmembrane helix</keyword>
<feature type="region of interest" description="Disordered" evidence="1">
    <location>
        <begin position="66"/>
        <end position="90"/>
    </location>
</feature>
<dbReference type="EMBL" id="JBEYBN010000030">
    <property type="protein sequence ID" value="MEU2268909.1"/>
    <property type="molecule type" value="Genomic_DNA"/>
</dbReference>
<dbReference type="RefSeq" id="WP_051851140.1">
    <property type="nucleotide sequence ID" value="NZ_JBEYBN010000030.1"/>
</dbReference>
<comment type="caution">
    <text evidence="3">The sequence shown here is derived from an EMBL/GenBank/DDBJ whole genome shotgun (WGS) entry which is preliminary data.</text>
</comment>
<keyword evidence="2" id="KW-0812">Transmembrane</keyword>
<name>A0ABV2XY10_9ACTN</name>
<dbReference type="Proteomes" id="UP001550603">
    <property type="component" value="Unassembled WGS sequence"/>
</dbReference>
<reference evidence="3 4" key="1">
    <citation type="submission" date="2024-06" db="EMBL/GenBank/DDBJ databases">
        <title>The Natural Products Discovery Center: Release of the First 8490 Sequenced Strains for Exploring Actinobacteria Biosynthetic Diversity.</title>
        <authorList>
            <person name="Kalkreuter E."/>
            <person name="Kautsar S.A."/>
            <person name="Yang D."/>
            <person name="Bader C.D."/>
            <person name="Teijaro C.N."/>
            <person name="Fluegel L."/>
            <person name="Davis C.M."/>
            <person name="Simpson J.R."/>
            <person name="Lauterbach L."/>
            <person name="Steele A.D."/>
            <person name="Gui C."/>
            <person name="Meng S."/>
            <person name="Li G."/>
            <person name="Viehrig K."/>
            <person name="Ye F."/>
            <person name="Su P."/>
            <person name="Kiefer A.F."/>
            <person name="Nichols A."/>
            <person name="Cepeda A.J."/>
            <person name="Yan W."/>
            <person name="Fan B."/>
            <person name="Jiang Y."/>
            <person name="Adhikari A."/>
            <person name="Zheng C.-J."/>
            <person name="Schuster L."/>
            <person name="Cowan T.M."/>
            <person name="Smanski M.J."/>
            <person name="Chevrette M.G."/>
            <person name="De Carvalho L.P.S."/>
            <person name="Shen B."/>
        </authorList>
    </citation>
    <scope>NUCLEOTIDE SEQUENCE [LARGE SCALE GENOMIC DNA]</scope>
    <source>
        <strain evidence="3 4">NPDC019583</strain>
    </source>
</reference>
<feature type="transmembrane region" description="Helical" evidence="2">
    <location>
        <begin position="21"/>
        <end position="40"/>
    </location>
</feature>
<protein>
    <submittedName>
        <fullName evidence="3">Uncharacterized protein</fullName>
    </submittedName>
</protein>
<organism evidence="3 4">
    <name type="scientific">Streptomyces olindensis</name>
    <dbReference type="NCBI Taxonomy" id="358823"/>
    <lineage>
        <taxon>Bacteria</taxon>
        <taxon>Bacillati</taxon>
        <taxon>Actinomycetota</taxon>
        <taxon>Actinomycetes</taxon>
        <taxon>Kitasatosporales</taxon>
        <taxon>Streptomycetaceae</taxon>
        <taxon>Streptomyces</taxon>
    </lineage>
</organism>
<accession>A0ABV2XY10</accession>
<evidence type="ECO:0000313" key="4">
    <source>
        <dbReference type="Proteomes" id="UP001550603"/>
    </source>
</evidence>
<evidence type="ECO:0000256" key="2">
    <source>
        <dbReference type="SAM" id="Phobius"/>
    </source>
</evidence>
<sequence length="90" mass="9762">MVRHGARWSASRVGRWGLLRLIVLVVLAVLIGLVAAVAGLPPWTPVIGILLLLFIDDVLRAHGERRAARQGGQQGLSASPVDEPPDRTRR</sequence>